<keyword evidence="10" id="KW-0408">Iron</keyword>
<keyword evidence="5" id="KW-0001">2Fe-2S</keyword>
<evidence type="ECO:0000256" key="11">
    <source>
        <dbReference type="ARBA" id="ARBA00023014"/>
    </source>
</evidence>
<evidence type="ECO:0000256" key="10">
    <source>
        <dbReference type="ARBA" id="ARBA00023004"/>
    </source>
</evidence>
<keyword evidence="11" id="KW-0411">Iron-sulfur</keyword>
<evidence type="ECO:0000256" key="3">
    <source>
        <dbReference type="ARBA" id="ARBA00022630"/>
    </source>
</evidence>
<feature type="domain" description="FAD-binding FR-type" evidence="14">
    <location>
        <begin position="191"/>
        <end position="295"/>
    </location>
</feature>
<evidence type="ECO:0000256" key="1">
    <source>
        <dbReference type="ARBA" id="ARBA00001974"/>
    </source>
</evidence>
<feature type="transmembrane region" description="Helical" evidence="13">
    <location>
        <begin position="76"/>
        <end position="93"/>
    </location>
</feature>
<dbReference type="Pfam" id="PF08022">
    <property type="entry name" value="FAD_binding_8"/>
    <property type="match status" value="1"/>
</dbReference>
<reference evidence="15 16" key="1">
    <citation type="submission" date="2020-08" db="EMBL/GenBank/DDBJ databases">
        <title>Streptomycin Non-resistant strain, P. mexicana.</title>
        <authorList>
            <person name="Ganesh-Kumar S."/>
            <person name="Zhe T."/>
            <person name="Yu Z."/>
            <person name="Min Y."/>
        </authorList>
    </citation>
    <scope>NUCLEOTIDE SEQUENCE [LARGE SCALE GENOMIC DNA]</scope>
    <source>
        <strain evidence="15 16">GTZY2</strain>
    </source>
</reference>
<keyword evidence="6" id="KW-0479">Metal-binding</keyword>
<keyword evidence="3" id="KW-0285">Flavoprotein</keyword>
<name>A0A7G9TA37_PSEMX</name>
<evidence type="ECO:0000256" key="13">
    <source>
        <dbReference type="SAM" id="Phobius"/>
    </source>
</evidence>
<dbReference type="InterPro" id="IPR013112">
    <property type="entry name" value="FAD-bd_8"/>
</dbReference>
<evidence type="ECO:0000256" key="7">
    <source>
        <dbReference type="ARBA" id="ARBA00022827"/>
    </source>
</evidence>
<organism evidence="15 16">
    <name type="scientific">Pseudoxanthomonas mexicana</name>
    <dbReference type="NCBI Taxonomy" id="128785"/>
    <lineage>
        <taxon>Bacteria</taxon>
        <taxon>Pseudomonadati</taxon>
        <taxon>Pseudomonadota</taxon>
        <taxon>Gammaproteobacteria</taxon>
        <taxon>Lysobacterales</taxon>
        <taxon>Lysobacteraceae</taxon>
        <taxon>Pseudoxanthomonas</taxon>
    </lineage>
</organism>
<gene>
    <name evidence="15" type="ORF">IAE60_13595</name>
</gene>
<feature type="transmembrane region" description="Helical" evidence="13">
    <location>
        <begin position="113"/>
        <end position="130"/>
    </location>
</feature>
<dbReference type="Proteomes" id="UP000515838">
    <property type="component" value="Chromosome"/>
</dbReference>
<evidence type="ECO:0000256" key="12">
    <source>
        <dbReference type="ARBA" id="ARBA00023136"/>
    </source>
</evidence>
<dbReference type="GO" id="GO:0046872">
    <property type="term" value="F:metal ion binding"/>
    <property type="evidence" value="ECO:0007669"/>
    <property type="project" value="UniProtKB-KW"/>
</dbReference>
<dbReference type="GO" id="GO:0016491">
    <property type="term" value="F:oxidoreductase activity"/>
    <property type="evidence" value="ECO:0007669"/>
    <property type="project" value="UniProtKB-KW"/>
</dbReference>
<keyword evidence="4 13" id="KW-0812">Transmembrane</keyword>
<evidence type="ECO:0000256" key="4">
    <source>
        <dbReference type="ARBA" id="ARBA00022692"/>
    </source>
</evidence>
<keyword evidence="12 13" id="KW-0472">Membrane</keyword>
<dbReference type="Gene3D" id="2.40.30.10">
    <property type="entry name" value="Translation factors"/>
    <property type="match status" value="1"/>
</dbReference>
<dbReference type="SUPFAM" id="SSF63380">
    <property type="entry name" value="Riboflavin synthase domain-like"/>
    <property type="match status" value="1"/>
</dbReference>
<dbReference type="InterPro" id="IPR017938">
    <property type="entry name" value="Riboflavin_synthase-like_b-brl"/>
</dbReference>
<keyword evidence="9" id="KW-0560">Oxidoreductase</keyword>
<dbReference type="GO" id="GO:0050660">
    <property type="term" value="F:flavin adenine dinucleotide binding"/>
    <property type="evidence" value="ECO:0007669"/>
    <property type="project" value="TreeGrafter"/>
</dbReference>
<dbReference type="GeneID" id="81472012"/>
<feature type="transmembrane region" description="Helical" evidence="13">
    <location>
        <begin position="33"/>
        <end position="55"/>
    </location>
</feature>
<dbReference type="GO" id="GO:0016020">
    <property type="term" value="C:membrane"/>
    <property type="evidence" value="ECO:0007669"/>
    <property type="project" value="UniProtKB-SubCell"/>
</dbReference>
<comment type="cofactor">
    <cofactor evidence="1">
        <name>FAD</name>
        <dbReference type="ChEBI" id="CHEBI:57692"/>
    </cofactor>
</comment>
<dbReference type="PANTHER" id="PTHR47354">
    <property type="entry name" value="NADH OXIDOREDUCTASE HCR"/>
    <property type="match status" value="1"/>
</dbReference>
<dbReference type="RefSeq" id="WP_187572675.1">
    <property type="nucleotide sequence ID" value="NZ_CP060731.1"/>
</dbReference>
<sequence length="421" mass="45743">MRLGSRSLIIPVVLASFGLTASAVPGSTWPTTAMLSLGSGVAAVSLMALAAVLGARWKAVESLFGGLDRVYETHKWLGVWALVFASVHLVFKAGTPAWETAAILPLPGAVTRLVRQLSFVSLMLIVLLALNRKIPYRTWRWWHKLSGPLFLIVIAHWASFKSPIVLASPAGAWLAVLSLLGVMGAAYKLVLYPLFSRHARYRLRAVSANGSAVHLQLVPEGRRIPFLAGQFAFVSFEHEGLREPHPFTIASAGDADGGIAFTVRSLGDYTERLVKEARPGMVAQVYAPFGRFKRVPAGRKEIWIAGGVGVTPFIAWLHDADATGLDGVTFFHFFTPGRQLPEAVDLPGMARARGVDLIDIATGPSSAGFRQQFAQRVERAGASGVQISFCGPQGLLDQVRQLMRETGVAEDRLQHELFEFR</sequence>
<dbReference type="InterPro" id="IPR050415">
    <property type="entry name" value="MRET"/>
</dbReference>
<evidence type="ECO:0000259" key="14">
    <source>
        <dbReference type="PROSITE" id="PS51384"/>
    </source>
</evidence>
<evidence type="ECO:0000313" key="15">
    <source>
        <dbReference type="EMBL" id="QNN76962.1"/>
    </source>
</evidence>
<keyword evidence="7" id="KW-0274">FAD</keyword>
<evidence type="ECO:0000313" key="16">
    <source>
        <dbReference type="Proteomes" id="UP000515838"/>
    </source>
</evidence>
<feature type="transmembrane region" description="Helical" evidence="13">
    <location>
        <begin position="172"/>
        <end position="195"/>
    </location>
</feature>
<dbReference type="SUPFAM" id="SSF52343">
    <property type="entry name" value="Ferredoxin reductase-like, C-terminal NADP-linked domain"/>
    <property type="match status" value="1"/>
</dbReference>
<dbReference type="PROSITE" id="PS51384">
    <property type="entry name" value="FAD_FR"/>
    <property type="match status" value="1"/>
</dbReference>
<keyword evidence="8 13" id="KW-1133">Transmembrane helix</keyword>
<protein>
    <submittedName>
        <fullName evidence="15">Ferric reductase-like transmembrane domain-containing protein</fullName>
    </submittedName>
</protein>
<comment type="subcellular location">
    <subcellularLocation>
        <location evidence="2">Membrane</location>
        <topology evidence="2">Multi-pass membrane protein</topology>
    </subcellularLocation>
</comment>
<dbReference type="Pfam" id="PF01794">
    <property type="entry name" value="Ferric_reduct"/>
    <property type="match status" value="1"/>
</dbReference>
<dbReference type="InterPro" id="IPR017927">
    <property type="entry name" value="FAD-bd_FR_type"/>
</dbReference>
<dbReference type="AlphaFoldDB" id="A0A7G9TA37"/>
<evidence type="ECO:0000256" key="8">
    <source>
        <dbReference type="ARBA" id="ARBA00022989"/>
    </source>
</evidence>
<evidence type="ECO:0000256" key="5">
    <source>
        <dbReference type="ARBA" id="ARBA00022714"/>
    </source>
</evidence>
<dbReference type="Gene3D" id="3.40.50.80">
    <property type="entry name" value="Nucleotide-binding domain of ferredoxin-NADP reductase (FNR) module"/>
    <property type="match status" value="1"/>
</dbReference>
<evidence type="ECO:0000256" key="9">
    <source>
        <dbReference type="ARBA" id="ARBA00023002"/>
    </source>
</evidence>
<dbReference type="PANTHER" id="PTHR47354:SF8">
    <property type="entry name" value="1,2-PHENYLACETYL-COA EPOXIDASE, SUBUNIT E"/>
    <property type="match status" value="1"/>
</dbReference>
<evidence type="ECO:0000256" key="6">
    <source>
        <dbReference type="ARBA" id="ARBA00022723"/>
    </source>
</evidence>
<dbReference type="InterPro" id="IPR013130">
    <property type="entry name" value="Fe3_Rdtase_TM_dom"/>
</dbReference>
<proteinExistence type="predicted"/>
<evidence type="ECO:0000256" key="2">
    <source>
        <dbReference type="ARBA" id="ARBA00004141"/>
    </source>
</evidence>
<dbReference type="EMBL" id="CP060731">
    <property type="protein sequence ID" value="QNN76962.1"/>
    <property type="molecule type" value="Genomic_DNA"/>
</dbReference>
<dbReference type="GO" id="GO:0051537">
    <property type="term" value="F:2 iron, 2 sulfur cluster binding"/>
    <property type="evidence" value="ECO:0007669"/>
    <property type="project" value="UniProtKB-KW"/>
</dbReference>
<feature type="transmembrane region" description="Helical" evidence="13">
    <location>
        <begin position="142"/>
        <end position="160"/>
    </location>
</feature>
<accession>A0A7G9TA37</accession>
<dbReference type="InterPro" id="IPR039261">
    <property type="entry name" value="FNR_nucleotide-bd"/>
</dbReference>